<gene>
    <name evidence="2" type="ORF">M413DRAFT_32142</name>
</gene>
<feature type="domain" description="Aminoglycoside phosphotransferase" evidence="1">
    <location>
        <begin position="45"/>
        <end position="285"/>
    </location>
</feature>
<dbReference type="HOGENOM" id="CLU_027206_1_1_1"/>
<evidence type="ECO:0000313" key="3">
    <source>
        <dbReference type="Proteomes" id="UP000053424"/>
    </source>
</evidence>
<dbReference type="InterPro" id="IPR011009">
    <property type="entry name" value="Kinase-like_dom_sf"/>
</dbReference>
<dbReference type="PANTHER" id="PTHR21310">
    <property type="entry name" value="AMINOGLYCOSIDE PHOSPHOTRANSFERASE-RELATED-RELATED"/>
    <property type="match status" value="1"/>
</dbReference>
<dbReference type="AlphaFoldDB" id="A0A0C3BGQ0"/>
<dbReference type="OrthoDB" id="10003767at2759"/>
<dbReference type="InterPro" id="IPR002575">
    <property type="entry name" value="Aminoglycoside_PTrfase"/>
</dbReference>
<evidence type="ECO:0000259" key="1">
    <source>
        <dbReference type="Pfam" id="PF01636"/>
    </source>
</evidence>
<reference evidence="3" key="2">
    <citation type="submission" date="2015-01" db="EMBL/GenBank/DDBJ databases">
        <title>Evolutionary Origins and Diversification of the Mycorrhizal Mutualists.</title>
        <authorList>
            <consortium name="DOE Joint Genome Institute"/>
            <consortium name="Mycorrhizal Genomics Consortium"/>
            <person name="Kohler A."/>
            <person name="Kuo A."/>
            <person name="Nagy L.G."/>
            <person name="Floudas D."/>
            <person name="Copeland A."/>
            <person name="Barry K.W."/>
            <person name="Cichocki N."/>
            <person name="Veneault-Fourrey C."/>
            <person name="LaButti K."/>
            <person name="Lindquist E.A."/>
            <person name="Lipzen A."/>
            <person name="Lundell T."/>
            <person name="Morin E."/>
            <person name="Murat C."/>
            <person name="Riley R."/>
            <person name="Ohm R."/>
            <person name="Sun H."/>
            <person name="Tunlid A."/>
            <person name="Henrissat B."/>
            <person name="Grigoriev I.V."/>
            <person name="Hibbett D.S."/>
            <person name="Martin F."/>
        </authorList>
    </citation>
    <scope>NUCLEOTIDE SEQUENCE [LARGE SCALE GENOMIC DNA]</scope>
    <source>
        <strain evidence="3">h7</strain>
    </source>
</reference>
<dbReference type="PANTHER" id="PTHR21310:SF51">
    <property type="entry name" value="AMINOGLYCOSIDE PHOSPHOTRANSFERASE DOMAIN-CONTAINING PROTEIN"/>
    <property type="match status" value="1"/>
</dbReference>
<protein>
    <recommendedName>
        <fullName evidence="1">Aminoglycoside phosphotransferase domain-containing protein</fullName>
    </recommendedName>
</protein>
<dbReference type="Proteomes" id="UP000053424">
    <property type="component" value="Unassembled WGS sequence"/>
</dbReference>
<name>A0A0C3BGQ0_HEBCY</name>
<sequence>MASDEDESSARPPSLIERIDLELLASIATKIHPSKLPCVVDPIYASGSFNVVWFITFNNGDEWVARVPRLRWSPMLERRLRSDMLAYELISKGTSMAIPKIFAFSPVTDNPLGQPYTLMSRMKGKQISSLWFDKSWFTEERRLNFFRSLAENMAQLRQFSFPLIGSFESNDADGGLRVGPLLPSWLDLLSQPNRRTWDLRGPFSSVHELLSFEISRQMCICPKPLLQLYQGVLRLFAGFLPDPSLNQAPFVLEMPDFSYQNILVEDDGTVTGLLDWDELDTVPRQAGYARYPAWITRDFDLSAYGYPTENTDGPIPPREELQEDSPSELQRFRDEYLAAYAAVDPSGAHITRNSHVFHNLCIAIFNWQTASSIIPHLAKYAFGEAGETVLGSWALHEAIKDDAWYKNCIVEAERHAPPSDEDKKQWRAGFEALYGDSESEDPEAEPKE</sequence>
<keyword evidence="3" id="KW-1185">Reference proteome</keyword>
<dbReference type="Pfam" id="PF01636">
    <property type="entry name" value="APH"/>
    <property type="match status" value="1"/>
</dbReference>
<dbReference type="SUPFAM" id="SSF56112">
    <property type="entry name" value="Protein kinase-like (PK-like)"/>
    <property type="match status" value="1"/>
</dbReference>
<reference evidence="2 3" key="1">
    <citation type="submission" date="2014-04" db="EMBL/GenBank/DDBJ databases">
        <authorList>
            <consortium name="DOE Joint Genome Institute"/>
            <person name="Kuo A."/>
            <person name="Gay G."/>
            <person name="Dore J."/>
            <person name="Kohler A."/>
            <person name="Nagy L.G."/>
            <person name="Floudas D."/>
            <person name="Copeland A."/>
            <person name="Barry K.W."/>
            <person name="Cichocki N."/>
            <person name="Veneault-Fourrey C."/>
            <person name="LaButti K."/>
            <person name="Lindquist E.A."/>
            <person name="Lipzen A."/>
            <person name="Lundell T."/>
            <person name="Morin E."/>
            <person name="Murat C."/>
            <person name="Sun H."/>
            <person name="Tunlid A."/>
            <person name="Henrissat B."/>
            <person name="Grigoriev I.V."/>
            <person name="Hibbett D.S."/>
            <person name="Martin F."/>
            <person name="Nordberg H.P."/>
            <person name="Cantor M.N."/>
            <person name="Hua S.X."/>
        </authorList>
    </citation>
    <scope>NUCLEOTIDE SEQUENCE [LARGE SCALE GENOMIC DNA]</scope>
    <source>
        <strain evidence="3">h7</strain>
    </source>
</reference>
<dbReference type="EMBL" id="KN831812">
    <property type="protein sequence ID" value="KIM35910.1"/>
    <property type="molecule type" value="Genomic_DNA"/>
</dbReference>
<proteinExistence type="predicted"/>
<evidence type="ECO:0000313" key="2">
    <source>
        <dbReference type="EMBL" id="KIM35910.1"/>
    </source>
</evidence>
<dbReference type="STRING" id="686832.A0A0C3BGQ0"/>
<organism evidence="2 3">
    <name type="scientific">Hebeloma cylindrosporum</name>
    <dbReference type="NCBI Taxonomy" id="76867"/>
    <lineage>
        <taxon>Eukaryota</taxon>
        <taxon>Fungi</taxon>
        <taxon>Dikarya</taxon>
        <taxon>Basidiomycota</taxon>
        <taxon>Agaricomycotina</taxon>
        <taxon>Agaricomycetes</taxon>
        <taxon>Agaricomycetidae</taxon>
        <taxon>Agaricales</taxon>
        <taxon>Agaricineae</taxon>
        <taxon>Hymenogastraceae</taxon>
        <taxon>Hebeloma</taxon>
    </lineage>
</organism>
<accession>A0A0C3BGQ0</accession>
<dbReference type="InterPro" id="IPR051678">
    <property type="entry name" value="AGP_Transferase"/>
</dbReference>